<dbReference type="Gramene" id="Psat04G0537900-T1">
    <property type="protein sequence ID" value="KAI5421904.1"/>
    <property type="gene ID" value="KIW84_045379"/>
</dbReference>
<dbReference type="AlphaFoldDB" id="A0A9D4XIY4"/>
<accession>A0A9D4XIY4</accession>
<gene>
    <name evidence="1" type="ORF">KIW84_045379</name>
</gene>
<protein>
    <recommendedName>
        <fullName evidence="3">Reverse transcriptase</fullName>
    </recommendedName>
</protein>
<evidence type="ECO:0008006" key="3">
    <source>
        <dbReference type="Google" id="ProtNLM"/>
    </source>
</evidence>
<comment type="caution">
    <text evidence="1">The sequence shown here is derived from an EMBL/GenBank/DDBJ whole genome shotgun (WGS) entry which is preliminary data.</text>
</comment>
<proteinExistence type="predicted"/>
<organism evidence="1 2">
    <name type="scientific">Pisum sativum</name>
    <name type="common">Garden pea</name>
    <name type="synonym">Lathyrus oleraceus</name>
    <dbReference type="NCBI Taxonomy" id="3888"/>
    <lineage>
        <taxon>Eukaryota</taxon>
        <taxon>Viridiplantae</taxon>
        <taxon>Streptophyta</taxon>
        <taxon>Embryophyta</taxon>
        <taxon>Tracheophyta</taxon>
        <taxon>Spermatophyta</taxon>
        <taxon>Magnoliopsida</taxon>
        <taxon>eudicotyledons</taxon>
        <taxon>Gunneridae</taxon>
        <taxon>Pentapetalae</taxon>
        <taxon>rosids</taxon>
        <taxon>fabids</taxon>
        <taxon>Fabales</taxon>
        <taxon>Fabaceae</taxon>
        <taxon>Papilionoideae</taxon>
        <taxon>50 kb inversion clade</taxon>
        <taxon>NPAAA clade</taxon>
        <taxon>Hologalegina</taxon>
        <taxon>IRL clade</taxon>
        <taxon>Fabeae</taxon>
        <taxon>Lathyrus</taxon>
    </lineage>
</organism>
<keyword evidence="2" id="KW-1185">Reference proteome</keyword>
<name>A0A9D4XIY4_PEA</name>
<reference evidence="1 2" key="1">
    <citation type="journal article" date="2022" name="Nat. Genet.">
        <title>Improved pea reference genome and pan-genome highlight genomic features and evolutionary characteristics.</title>
        <authorList>
            <person name="Yang T."/>
            <person name="Liu R."/>
            <person name="Luo Y."/>
            <person name="Hu S."/>
            <person name="Wang D."/>
            <person name="Wang C."/>
            <person name="Pandey M.K."/>
            <person name="Ge S."/>
            <person name="Xu Q."/>
            <person name="Li N."/>
            <person name="Li G."/>
            <person name="Huang Y."/>
            <person name="Saxena R.K."/>
            <person name="Ji Y."/>
            <person name="Li M."/>
            <person name="Yan X."/>
            <person name="He Y."/>
            <person name="Liu Y."/>
            <person name="Wang X."/>
            <person name="Xiang C."/>
            <person name="Varshney R.K."/>
            <person name="Ding H."/>
            <person name="Gao S."/>
            <person name="Zong X."/>
        </authorList>
    </citation>
    <scope>NUCLEOTIDE SEQUENCE [LARGE SCALE GENOMIC DNA]</scope>
    <source>
        <strain evidence="1 2">cv. Zhongwan 6</strain>
    </source>
</reference>
<evidence type="ECO:0000313" key="1">
    <source>
        <dbReference type="EMBL" id="KAI5421904.1"/>
    </source>
</evidence>
<dbReference type="EMBL" id="JAMSHJ010000004">
    <property type="protein sequence ID" value="KAI5421904.1"/>
    <property type="molecule type" value="Genomic_DNA"/>
</dbReference>
<dbReference type="Proteomes" id="UP001058974">
    <property type="component" value="Chromosome 4"/>
</dbReference>
<evidence type="ECO:0000313" key="2">
    <source>
        <dbReference type="Proteomes" id="UP001058974"/>
    </source>
</evidence>
<sequence length="257" mass="30328">MCKLNEELKDEEIKQAIFDMTAWNSPESNGYSASFFQQSWNVVGNNVCSLIQYLWDNPSKINEINQTEICLIPKINSSEQVSQFRPIALYDLILFGKSIIQQITCITKVPRNLCEASSQRVSVDKSRILFSKNTHMHISNQIVQVSGLKETKELGMYLWEPLTRLHPRVKRYQYLVDKMNRRDKNVTWKSLWATTCHQLRYWRNQRIYVSDFVSLCNIVDDIKAKVRSYQQSMVLQNKIHQRSITTIAFDWKRHEKD</sequence>